<keyword evidence="5" id="KW-0413">Isomerase</keyword>
<evidence type="ECO:0000256" key="6">
    <source>
        <dbReference type="ARBA" id="ARBA00036735"/>
    </source>
</evidence>
<proteinExistence type="inferred from homology"/>
<comment type="catalytic activity">
    <reaction evidence="7">
        <text>L-dopachrome = 5,6-dihydroxyindole-2-carboxylate</text>
        <dbReference type="Rhea" id="RHEA:13041"/>
        <dbReference type="ChEBI" id="CHEBI:16875"/>
        <dbReference type="ChEBI" id="CHEBI:57509"/>
        <dbReference type="EC" id="5.3.3.12"/>
    </reaction>
</comment>
<evidence type="ECO:0000256" key="7">
    <source>
        <dbReference type="ARBA" id="ARBA00036823"/>
    </source>
</evidence>
<dbReference type="SUPFAM" id="SSF55331">
    <property type="entry name" value="Tautomerase/MIF"/>
    <property type="match status" value="2"/>
</dbReference>
<comment type="similarity">
    <text evidence="2">Belongs to the MIF family.</text>
</comment>
<evidence type="ECO:0000256" key="10">
    <source>
        <dbReference type="ARBA" id="ARBA00039619"/>
    </source>
</evidence>
<keyword evidence="15" id="KW-1185">Reference proteome</keyword>
<dbReference type="Gene3D" id="3.30.429.10">
    <property type="entry name" value="Macrophage Migration Inhibitory Factor"/>
    <property type="match status" value="2"/>
</dbReference>
<dbReference type="AlphaFoldDB" id="A0A2U9C8H1"/>
<evidence type="ECO:0000256" key="5">
    <source>
        <dbReference type="ARBA" id="ARBA00023235"/>
    </source>
</evidence>
<dbReference type="STRING" id="52904.ENSSMAP00000031279"/>
<protein>
    <recommendedName>
        <fullName evidence="10">Macrophage migration inhibitory factor</fullName>
        <ecNumber evidence="9">5.3.2.1</ecNumber>
        <ecNumber evidence="8">5.3.3.12</ecNumber>
    </recommendedName>
    <alternativeName>
        <fullName evidence="13">L-dopachrome isomerase</fullName>
    </alternativeName>
    <alternativeName>
        <fullName evidence="11">L-dopachrome tautomerase</fullName>
    </alternativeName>
    <alternativeName>
        <fullName evidence="12">Phenylpyruvate tautomerase</fullName>
    </alternativeName>
</protein>
<dbReference type="PROSITE" id="PS01158">
    <property type="entry name" value="MIF"/>
    <property type="match status" value="1"/>
</dbReference>
<evidence type="ECO:0000256" key="11">
    <source>
        <dbReference type="ARBA" id="ARBA00041631"/>
    </source>
</evidence>
<dbReference type="PANTHER" id="PTHR11954">
    <property type="entry name" value="D-DOPACHROME DECARBOXYLASE"/>
    <property type="match status" value="1"/>
</dbReference>
<dbReference type="EMBL" id="CP026255">
    <property type="protein sequence ID" value="AWP12036.1"/>
    <property type="molecule type" value="Genomic_DNA"/>
</dbReference>
<accession>A0A2U9C8H1</accession>
<comment type="catalytic activity">
    <reaction evidence="6">
        <text>3-phenylpyruvate = enol-phenylpyruvate</text>
        <dbReference type="Rhea" id="RHEA:17097"/>
        <dbReference type="ChEBI" id="CHEBI:16815"/>
        <dbReference type="ChEBI" id="CHEBI:18005"/>
        <dbReference type="EC" id="5.3.2.1"/>
    </reaction>
</comment>
<sequence length="190" mass="20221">MPMFVVNTNVAKGDVPAALLSEATEELAKEMGKPAQVGQVYSTPLPVVCEPASAACEGNCHTRSGVREKNQTGVIMPMFVVNTNVAKGDVPAALLSEATEELAKEMGKPAQYIAVHINPDQMMMFGGKGDPCALCSLTSIGKISGAHNKKYSKLLCGLLNKHLGISPDRIYINFVDMDAAHVAWNNTTFA</sequence>
<dbReference type="GO" id="GO:0050178">
    <property type="term" value="F:phenylpyruvate tautomerase activity"/>
    <property type="evidence" value="ECO:0007669"/>
    <property type="project" value="UniProtKB-EC"/>
</dbReference>
<evidence type="ECO:0000256" key="3">
    <source>
        <dbReference type="ARBA" id="ARBA00022514"/>
    </source>
</evidence>
<evidence type="ECO:0000256" key="9">
    <source>
        <dbReference type="ARBA" id="ARBA00039086"/>
    </source>
</evidence>
<dbReference type="Proteomes" id="UP000246464">
    <property type="component" value="Chromosome 13"/>
</dbReference>
<dbReference type="GO" id="GO:0005125">
    <property type="term" value="F:cytokine activity"/>
    <property type="evidence" value="ECO:0007669"/>
    <property type="project" value="UniProtKB-KW"/>
</dbReference>
<dbReference type="GO" id="GO:0005615">
    <property type="term" value="C:extracellular space"/>
    <property type="evidence" value="ECO:0007669"/>
    <property type="project" value="UniProtKB-KW"/>
</dbReference>
<dbReference type="Pfam" id="PF01187">
    <property type="entry name" value="MIF"/>
    <property type="match status" value="2"/>
</dbReference>
<dbReference type="PANTHER" id="PTHR11954:SF6">
    <property type="entry name" value="MACROPHAGE MIGRATION INHIBITORY FACTOR"/>
    <property type="match status" value="1"/>
</dbReference>
<gene>
    <name evidence="14" type="ORF">SMAX5B_002486</name>
</gene>
<keyword evidence="4" id="KW-0964">Secreted</keyword>
<dbReference type="InterPro" id="IPR014347">
    <property type="entry name" value="Tautomerase/MIF_sf"/>
</dbReference>
<dbReference type="InterPro" id="IPR001398">
    <property type="entry name" value="Macrophage_inhib_fac"/>
</dbReference>
<name>A0A2U9C8H1_SCOMX</name>
<evidence type="ECO:0000256" key="4">
    <source>
        <dbReference type="ARBA" id="ARBA00022525"/>
    </source>
</evidence>
<evidence type="ECO:0000256" key="1">
    <source>
        <dbReference type="ARBA" id="ARBA00004613"/>
    </source>
</evidence>
<dbReference type="InterPro" id="IPR019829">
    <property type="entry name" value="Macrophage_inhib_fac_CS"/>
</dbReference>
<evidence type="ECO:0000256" key="2">
    <source>
        <dbReference type="ARBA" id="ARBA00005851"/>
    </source>
</evidence>
<evidence type="ECO:0000256" key="12">
    <source>
        <dbReference type="ARBA" id="ARBA00041912"/>
    </source>
</evidence>
<comment type="subcellular location">
    <subcellularLocation>
        <location evidence="1">Secreted</location>
    </subcellularLocation>
</comment>
<evidence type="ECO:0000256" key="8">
    <source>
        <dbReference type="ARBA" id="ARBA00038932"/>
    </source>
</evidence>
<evidence type="ECO:0000313" key="14">
    <source>
        <dbReference type="EMBL" id="AWP12036.1"/>
    </source>
</evidence>
<organism evidence="14 15">
    <name type="scientific">Scophthalmus maximus</name>
    <name type="common">Turbot</name>
    <name type="synonym">Psetta maxima</name>
    <dbReference type="NCBI Taxonomy" id="52904"/>
    <lineage>
        <taxon>Eukaryota</taxon>
        <taxon>Metazoa</taxon>
        <taxon>Chordata</taxon>
        <taxon>Craniata</taxon>
        <taxon>Vertebrata</taxon>
        <taxon>Euteleostomi</taxon>
        <taxon>Actinopterygii</taxon>
        <taxon>Neopterygii</taxon>
        <taxon>Teleostei</taxon>
        <taxon>Neoteleostei</taxon>
        <taxon>Acanthomorphata</taxon>
        <taxon>Carangaria</taxon>
        <taxon>Pleuronectiformes</taxon>
        <taxon>Pleuronectoidei</taxon>
        <taxon>Scophthalmidae</taxon>
        <taxon>Scophthalmus</taxon>
    </lineage>
</organism>
<keyword evidence="3" id="KW-0202">Cytokine</keyword>
<dbReference type="EC" id="5.3.3.12" evidence="8"/>
<dbReference type="GO" id="GO:0004167">
    <property type="term" value="F:dopachrome isomerase activity"/>
    <property type="evidence" value="ECO:0007669"/>
    <property type="project" value="UniProtKB-EC"/>
</dbReference>
<evidence type="ECO:0000256" key="13">
    <source>
        <dbReference type="ARBA" id="ARBA00042730"/>
    </source>
</evidence>
<evidence type="ECO:0000313" key="15">
    <source>
        <dbReference type="Proteomes" id="UP000246464"/>
    </source>
</evidence>
<dbReference type="EC" id="5.3.2.1" evidence="9"/>
<reference evidence="14 15" key="1">
    <citation type="submission" date="2017-12" db="EMBL/GenBank/DDBJ databases">
        <title>Integrating genomic resources of turbot (Scophthalmus maximus) in depth evaluation of genetic and physical mapping variation across individuals.</title>
        <authorList>
            <person name="Martinez P."/>
        </authorList>
    </citation>
    <scope>NUCLEOTIDE SEQUENCE [LARGE SCALE GENOMIC DNA]</scope>
</reference>